<keyword evidence="1" id="KW-0677">Repeat</keyword>
<evidence type="ECO:0008006" key="8">
    <source>
        <dbReference type="Google" id="ProtNLM"/>
    </source>
</evidence>
<dbReference type="OrthoDB" id="10064100at2759"/>
<dbReference type="InterPro" id="IPR011042">
    <property type="entry name" value="6-blade_b-propeller_TolB-like"/>
</dbReference>
<dbReference type="AlphaFoldDB" id="A0A814YEZ2"/>
<dbReference type="EMBL" id="CAJNOQ010009605">
    <property type="protein sequence ID" value="CAF1229447.1"/>
    <property type="molecule type" value="Genomic_DNA"/>
</dbReference>
<organism evidence="4 7">
    <name type="scientific">Didymodactylos carnosus</name>
    <dbReference type="NCBI Taxonomy" id="1234261"/>
    <lineage>
        <taxon>Eukaryota</taxon>
        <taxon>Metazoa</taxon>
        <taxon>Spiralia</taxon>
        <taxon>Gnathifera</taxon>
        <taxon>Rotifera</taxon>
        <taxon>Eurotatoria</taxon>
        <taxon>Bdelloidea</taxon>
        <taxon>Philodinida</taxon>
        <taxon>Philodinidae</taxon>
        <taxon>Didymodactylos</taxon>
    </lineage>
</organism>
<dbReference type="EMBL" id="CAJNOK010012306">
    <property type="protein sequence ID" value="CAF1160658.1"/>
    <property type="molecule type" value="Genomic_DNA"/>
</dbReference>
<evidence type="ECO:0000313" key="5">
    <source>
        <dbReference type="EMBL" id="CAF3972385.1"/>
    </source>
</evidence>
<dbReference type="EMBL" id="CAJOBA010033828">
    <property type="protein sequence ID" value="CAF3972385.1"/>
    <property type="molecule type" value="Genomic_DNA"/>
</dbReference>
<evidence type="ECO:0000256" key="2">
    <source>
        <dbReference type="PROSITE-ProRule" id="PRU00504"/>
    </source>
</evidence>
<evidence type="ECO:0000313" key="6">
    <source>
        <dbReference type="EMBL" id="CAF3992165.1"/>
    </source>
</evidence>
<dbReference type="Pfam" id="PF01436">
    <property type="entry name" value="NHL"/>
    <property type="match status" value="1"/>
</dbReference>
<dbReference type="PROSITE" id="PS51125">
    <property type="entry name" value="NHL"/>
    <property type="match status" value="1"/>
</dbReference>
<evidence type="ECO:0000313" key="4">
    <source>
        <dbReference type="EMBL" id="CAF1229447.1"/>
    </source>
</evidence>
<comment type="caution">
    <text evidence="4">The sequence shown here is derived from an EMBL/GenBank/DDBJ whole genome shotgun (WGS) entry which is preliminary data.</text>
</comment>
<dbReference type="InterPro" id="IPR001258">
    <property type="entry name" value="NHL_repeat"/>
</dbReference>
<evidence type="ECO:0000313" key="3">
    <source>
        <dbReference type="EMBL" id="CAF1160658.1"/>
    </source>
</evidence>
<gene>
    <name evidence="4" type="ORF">GPM918_LOCUS25095</name>
    <name evidence="3" type="ORF">OVA965_LOCUS22077</name>
    <name evidence="6" type="ORF">SRO942_LOCUS25101</name>
    <name evidence="5" type="ORF">TMI583_LOCUS22789</name>
</gene>
<keyword evidence="7" id="KW-1185">Reference proteome</keyword>
<dbReference type="GO" id="GO:0008270">
    <property type="term" value="F:zinc ion binding"/>
    <property type="evidence" value="ECO:0007669"/>
    <property type="project" value="UniProtKB-KW"/>
</dbReference>
<dbReference type="PANTHER" id="PTHR24104:SF25">
    <property type="entry name" value="PROTEIN LIN-41"/>
    <property type="match status" value="1"/>
</dbReference>
<dbReference type="Proteomes" id="UP000682733">
    <property type="component" value="Unassembled WGS sequence"/>
</dbReference>
<name>A0A814YEZ2_9BILA</name>
<protein>
    <recommendedName>
        <fullName evidence="8">NHL repeat containing protein</fullName>
    </recommendedName>
</protein>
<dbReference type="Proteomes" id="UP000663829">
    <property type="component" value="Unassembled WGS sequence"/>
</dbReference>
<sequence length="263" mass="28591">MIVTLVSNAYITAVFIDRLDNIYFVNQNNNSVQKLSTTNGLLTIVAGGNIVNGPHGFALNELNNPLGLYVDRSSTVYVSDTYNNRVMKWLANAKIGSVVAGGGIYTSVGVGRALNQLNLPVGIFVDEINEIGALYICDSNNYRIQKWLSGASAGITVADGTGGALLNQISQPWSIIVDTNSIMYITDRDMGMYGNGNRVMKWLSNARQGQVTAGTQYGVGAGSNLLHSPQGIKFDSSWNLYVADWYNHRVQKFIFNKSVNTSC</sequence>
<dbReference type="InterPro" id="IPR050952">
    <property type="entry name" value="TRIM-NHL_E3_ligases"/>
</dbReference>
<proteinExistence type="predicted"/>
<dbReference type="EMBL" id="CAJOBC010009610">
    <property type="protein sequence ID" value="CAF3992165.1"/>
    <property type="molecule type" value="Genomic_DNA"/>
</dbReference>
<accession>A0A814YEZ2</accession>
<dbReference type="SUPFAM" id="SSF101898">
    <property type="entry name" value="NHL repeat"/>
    <property type="match status" value="1"/>
</dbReference>
<dbReference type="Proteomes" id="UP000677228">
    <property type="component" value="Unassembled WGS sequence"/>
</dbReference>
<evidence type="ECO:0000313" key="7">
    <source>
        <dbReference type="Proteomes" id="UP000663829"/>
    </source>
</evidence>
<dbReference type="CDD" id="cd05819">
    <property type="entry name" value="NHL"/>
    <property type="match status" value="1"/>
</dbReference>
<feature type="repeat" description="NHL" evidence="2">
    <location>
        <begin position="53"/>
        <end position="92"/>
    </location>
</feature>
<dbReference type="Gene3D" id="2.120.10.30">
    <property type="entry name" value="TolB, C-terminal domain"/>
    <property type="match status" value="1"/>
</dbReference>
<evidence type="ECO:0000256" key="1">
    <source>
        <dbReference type="ARBA" id="ARBA00022737"/>
    </source>
</evidence>
<reference evidence="4" key="1">
    <citation type="submission" date="2021-02" db="EMBL/GenBank/DDBJ databases">
        <authorList>
            <person name="Nowell W R."/>
        </authorList>
    </citation>
    <scope>NUCLEOTIDE SEQUENCE</scope>
</reference>
<dbReference type="PANTHER" id="PTHR24104">
    <property type="entry name" value="E3 UBIQUITIN-PROTEIN LIGASE NHLRC1-RELATED"/>
    <property type="match status" value="1"/>
</dbReference>
<dbReference type="Proteomes" id="UP000681722">
    <property type="component" value="Unassembled WGS sequence"/>
</dbReference>